<accession>A0ABU6RRE8</accession>
<proteinExistence type="predicted"/>
<organism evidence="1 2">
    <name type="scientific">Stylosanthes scabra</name>
    <dbReference type="NCBI Taxonomy" id="79078"/>
    <lineage>
        <taxon>Eukaryota</taxon>
        <taxon>Viridiplantae</taxon>
        <taxon>Streptophyta</taxon>
        <taxon>Embryophyta</taxon>
        <taxon>Tracheophyta</taxon>
        <taxon>Spermatophyta</taxon>
        <taxon>Magnoliopsida</taxon>
        <taxon>eudicotyledons</taxon>
        <taxon>Gunneridae</taxon>
        <taxon>Pentapetalae</taxon>
        <taxon>rosids</taxon>
        <taxon>fabids</taxon>
        <taxon>Fabales</taxon>
        <taxon>Fabaceae</taxon>
        <taxon>Papilionoideae</taxon>
        <taxon>50 kb inversion clade</taxon>
        <taxon>dalbergioids sensu lato</taxon>
        <taxon>Dalbergieae</taxon>
        <taxon>Pterocarpus clade</taxon>
        <taxon>Stylosanthes</taxon>
    </lineage>
</organism>
<reference evidence="1 2" key="1">
    <citation type="journal article" date="2023" name="Plants (Basel)">
        <title>Bridging the Gap: Combining Genomics and Transcriptomics Approaches to Understand Stylosanthes scabra, an Orphan Legume from the Brazilian Caatinga.</title>
        <authorList>
            <person name="Ferreira-Neto J.R.C."/>
            <person name="da Silva M.D."/>
            <person name="Binneck E."/>
            <person name="de Melo N.F."/>
            <person name="da Silva R.H."/>
            <person name="de Melo A.L.T.M."/>
            <person name="Pandolfi V."/>
            <person name="Bustamante F.O."/>
            <person name="Brasileiro-Vidal A.C."/>
            <person name="Benko-Iseppon A.M."/>
        </authorList>
    </citation>
    <scope>NUCLEOTIDE SEQUENCE [LARGE SCALE GENOMIC DNA]</scope>
    <source>
        <tissue evidence="1">Leaves</tissue>
    </source>
</reference>
<evidence type="ECO:0000313" key="2">
    <source>
        <dbReference type="Proteomes" id="UP001341840"/>
    </source>
</evidence>
<name>A0ABU6RRE8_9FABA</name>
<dbReference type="Proteomes" id="UP001341840">
    <property type="component" value="Unassembled WGS sequence"/>
</dbReference>
<sequence>MPLIARFINPKSRQVYRIVSSNTTVKWKTQTLITQAPSSSSLTRTVAVLFCVTAGRRPGSFEDPQHPYFVDVVLGNQGGASTHLLPEMPAATASTPLLLPPCSFSSGSCSHRPHCLHPLPSRPLVGQLMLTCIAQTGRGEQLKDIPNGTFKWLNGFII</sequence>
<evidence type="ECO:0000313" key="1">
    <source>
        <dbReference type="EMBL" id="MED6126696.1"/>
    </source>
</evidence>
<protein>
    <submittedName>
        <fullName evidence="1">Uncharacterized protein</fullName>
    </submittedName>
</protein>
<dbReference type="EMBL" id="JASCZI010031398">
    <property type="protein sequence ID" value="MED6126696.1"/>
    <property type="molecule type" value="Genomic_DNA"/>
</dbReference>
<gene>
    <name evidence="1" type="ORF">PIB30_080847</name>
</gene>
<comment type="caution">
    <text evidence="1">The sequence shown here is derived from an EMBL/GenBank/DDBJ whole genome shotgun (WGS) entry which is preliminary data.</text>
</comment>
<keyword evidence="2" id="KW-1185">Reference proteome</keyword>